<evidence type="ECO:0000313" key="5">
    <source>
        <dbReference type="Proteomes" id="UP000838672"/>
    </source>
</evidence>
<dbReference type="InterPro" id="IPR039356">
    <property type="entry name" value="YfbR/HDDC2"/>
</dbReference>
<feature type="domain" description="HD" evidence="3">
    <location>
        <begin position="18"/>
        <end position="175"/>
    </location>
</feature>
<sequence length="199" mass="22270">MNNPLARLEQQLALVYELDKLKGVLRQTKIACANLRQENSAEHSWQVAVMALLLAEHANEAVDISRVVKMLLIHDVVEIDAGDVIVYDEAAQAEQAIKEQAAAKRLFAMLPSEQGSELLQLWHEFEAAESAEAKFAKAMDRFLPMWLNYHQQGGSWQAHGIRASQVASMKKRIEPGCQVLSDKVDVIIETALENGWLKP</sequence>
<organism evidence="4 5">
    <name type="scientific">Vibrio stylophorae</name>
    <dbReference type="NCBI Taxonomy" id="659351"/>
    <lineage>
        <taxon>Bacteria</taxon>
        <taxon>Pseudomonadati</taxon>
        <taxon>Pseudomonadota</taxon>
        <taxon>Gammaproteobacteria</taxon>
        <taxon>Vibrionales</taxon>
        <taxon>Vibrionaceae</taxon>
        <taxon>Vibrio</taxon>
    </lineage>
</organism>
<dbReference type="PANTHER" id="PTHR11845">
    <property type="entry name" value="5'-DEOXYNUCLEOTIDASE HDDC2"/>
    <property type="match status" value="1"/>
</dbReference>
<accession>A0ABN8DVD3</accession>
<dbReference type="PANTHER" id="PTHR11845:SF13">
    <property type="entry name" value="5'-DEOXYNUCLEOTIDASE HDDC2"/>
    <property type="match status" value="1"/>
</dbReference>
<dbReference type="Proteomes" id="UP000838672">
    <property type="component" value="Unassembled WGS sequence"/>
</dbReference>
<comment type="caution">
    <text evidence="4">The sequence shown here is derived from an EMBL/GenBank/DDBJ whole genome shotgun (WGS) entry which is preliminary data.</text>
</comment>
<dbReference type="SUPFAM" id="SSF109604">
    <property type="entry name" value="HD-domain/PDEase-like"/>
    <property type="match status" value="1"/>
</dbReference>
<name>A0ABN8DVD3_9VIBR</name>
<keyword evidence="5" id="KW-1185">Reference proteome</keyword>
<protein>
    <recommendedName>
        <fullName evidence="3">HD domain-containing protein</fullName>
    </recommendedName>
</protein>
<dbReference type="InterPro" id="IPR006674">
    <property type="entry name" value="HD_domain"/>
</dbReference>
<evidence type="ECO:0000256" key="2">
    <source>
        <dbReference type="ARBA" id="ARBA00022801"/>
    </source>
</evidence>
<evidence type="ECO:0000313" key="4">
    <source>
        <dbReference type="EMBL" id="CAH0533770.1"/>
    </source>
</evidence>
<reference evidence="4" key="1">
    <citation type="submission" date="2021-11" db="EMBL/GenBank/DDBJ databases">
        <authorList>
            <person name="Rodrigo-Torres L."/>
            <person name="Arahal R. D."/>
            <person name="Lucena T."/>
        </authorList>
    </citation>
    <scope>NUCLEOTIDE SEQUENCE</scope>
    <source>
        <strain evidence="4">CECT 7929</strain>
    </source>
</reference>
<dbReference type="Gene3D" id="1.10.3210.10">
    <property type="entry name" value="Hypothetical protein af1432"/>
    <property type="match status" value="1"/>
</dbReference>
<evidence type="ECO:0000256" key="1">
    <source>
        <dbReference type="ARBA" id="ARBA00022723"/>
    </source>
</evidence>
<keyword evidence="1" id="KW-0479">Metal-binding</keyword>
<keyword evidence="2" id="KW-0378">Hydrolase</keyword>
<proteinExistence type="predicted"/>
<evidence type="ECO:0000259" key="3">
    <source>
        <dbReference type="Pfam" id="PF13023"/>
    </source>
</evidence>
<dbReference type="EMBL" id="CAKLDI010000001">
    <property type="protein sequence ID" value="CAH0533770.1"/>
    <property type="molecule type" value="Genomic_DNA"/>
</dbReference>
<gene>
    <name evidence="4" type="ORF">VST7929_01645</name>
</gene>
<dbReference type="Pfam" id="PF13023">
    <property type="entry name" value="HD_3"/>
    <property type="match status" value="1"/>
</dbReference>